<dbReference type="PANTHER" id="PTHR10697">
    <property type="entry name" value="MAMMALIAN EPENDYMIN-RELATED PROTEIN 1"/>
    <property type="match status" value="1"/>
</dbReference>
<dbReference type="OrthoDB" id="6084362at2759"/>
<name>A0A8W8I4L9_MAGGI</name>
<dbReference type="EnsemblMetazoa" id="G12306.1">
    <property type="protein sequence ID" value="G12306.1:cds"/>
    <property type="gene ID" value="G12306"/>
</dbReference>
<proteinExistence type="predicted"/>
<dbReference type="PANTHER" id="PTHR10697:SF1">
    <property type="entry name" value="MAMMALIAN EPENDYMIN-RELATED PROTEIN 1"/>
    <property type="match status" value="1"/>
</dbReference>
<dbReference type="AlphaFoldDB" id="A0A8W8I4L9"/>
<evidence type="ECO:0000313" key="3">
    <source>
        <dbReference type="Proteomes" id="UP000005408"/>
    </source>
</evidence>
<sequence>MYGLVALLVVIGAAVAQVPQPCHSPPQWECREIKVDPQQKFLERRRLVYDATNRRERRLEEIEIGSDKSYYDQLILWNENKMYQVDLKTRKCNVTVPYRPFFQRGTFPGEKFDYEGVIGGAGLPNEHVTIQQFSMNSTGEYRASIVSSPDCVPITNIHITTKYGFEQSNYYDISVGITDPMAFIPPKECNSS</sequence>
<dbReference type="Proteomes" id="UP000005408">
    <property type="component" value="Unassembled WGS sequence"/>
</dbReference>
<protein>
    <recommendedName>
        <fullName evidence="4">Mammalian ependymin-related protein 1</fullName>
    </recommendedName>
</protein>
<organism evidence="2 3">
    <name type="scientific">Magallana gigas</name>
    <name type="common">Pacific oyster</name>
    <name type="synonym">Crassostrea gigas</name>
    <dbReference type="NCBI Taxonomy" id="29159"/>
    <lineage>
        <taxon>Eukaryota</taxon>
        <taxon>Metazoa</taxon>
        <taxon>Spiralia</taxon>
        <taxon>Lophotrochozoa</taxon>
        <taxon>Mollusca</taxon>
        <taxon>Bivalvia</taxon>
        <taxon>Autobranchia</taxon>
        <taxon>Pteriomorphia</taxon>
        <taxon>Ostreida</taxon>
        <taxon>Ostreoidea</taxon>
        <taxon>Ostreidae</taxon>
        <taxon>Magallana</taxon>
    </lineage>
</organism>
<dbReference type="InterPro" id="IPR001299">
    <property type="entry name" value="Ependymin"/>
</dbReference>
<dbReference type="Pfam" id="PF00811">
    <property type="entry name" value="Ependymin"/>
    <property type="match status" value="1"/>
</dbReference>
<dbReference type="GO" id="GO:0005509">
    <property type="term" value="F:calcium ion binding"/>
    <property type="evidence" value="ECO:0007669"/>
    <property type="project" value="InterPro"/>
</dbReference>
<dbReference type="GO" id="GO:0007160">
    <property type="term" value="P:cell-matrix adhesion"/>
    <property type="evidence" value="ECO:0007669"/>
    <property type="project" value="InterPro"/>
</dbReference>
<reference evidence="2" key="1">
    <citation type="submission" date="2022-08" db="UniProtKB">
        <authorList>
            <consortium name="EnsemblMetazoa"/>
        </authorList>
    </citation>
    <scope>IDENTIFICATION</scope>
    <source>
        <strain evidence="2">05x7-T-G4-1.051#20</strain>
    </source>
</reference>
<dbReference type="GO" id="GO:0005764">
    <property type="term" value="C:lysosome"/>
    <property type="evidence" value="ECO:0007669"/>
    <property type="project" value="TreeGrafter"/>
</dbReference>
<evidence type="ECO:0008006" key="4">
    <source>
        <dbReference type="Google" id="ProtNLM"/>
    </source>
</evidence>
<evidence type="ECO:0000313" key="2">
    <source>
        <dbReference type="EnsemblMetazoa" id="G12306.2:cds"/>
    </source>
</evidence>
<dbReference type="OMA" id="LNPPEFC"/>
<dbReference type="EnsemblMetazoa" id="G12306.2">
    <property type="protein sequence ID" value="G12306.2:cds"/>
    <property type="gene ID" value="G12306"/>
</dbReference>
<accession>A0A8W8I4L9</accession>
<keyword evidence="1" id="KW-0732">Signal</keyword>
<dbReference type="GO" id="GO:0005576">
    <property type="term" value="C:extracellular region"/>
    <property type="evidence" value="ECO:0007669"/>
    <property type="project" value="InterPro"/>
</dbReference>
<evidence type="ECO:0000256" key="1">
    <source>
        <dbReference type="SAM" id="SignalP"/>
    </source>
</evidence>
<feature type="chain" id="PRO_5042430756" description="Mammalian ependymin-related protein 1" evidence="1">
    <location>
        <begin position="17"/>
        <end position="192"/>
    </location>
</feature>
<keyword evidence="3" id="KW-1185">Reference proteome</keyword>
<feature type="signal peptide" evidence="1">
    <location>
        <begin position="1"/>
        <end position="16"/>
    </location>
</feature>